<dbReference type="Gene3D" id="1.25.10.10">
    <property type="entry name" value="Leucine-rich Repeat Variant"/>
    <property type="match status" value="2"/>
</dbReference>
<proteinExistence type="inferred from homology"/>
<dbReference type="OMA" id="PDQMKHR"/>
<feature type="compositionally biased region" description="Acidic residues" evidence="3">
    <location>
        <begin position="966"/>
        <end position="987"/>
    </location>
</feature>
<feature type="compositionally biased region" description="Low complexity" evidence="3">
    <location>
        <begin position="1002"/>
        <end position="1054"/>
    </location>
</feature>
<dbReference type="PROSITE" id="PS50077">
    <property type="entry name" value="HEAT_REPEAT"/>
    <property type="match status" value="1"/>
</dbReference>
<dbReference type="STRING" id="691883.A0A058ZFQ5"/>
<dbReference type="eggNOG" id="KOG1248">
    <property type="taxonomic scope" value="Eukaryota"/>
</dbReference>
<dbReference type="InterPro" id="IPR011989">
    <property type="entry name" value="ARM-like"/>
</dbReference>
<dbReference type="Pfam" id="PF08161">
    <property type="entry name" value="RRP12_HEAT"/>
    <property type="match status" value="1"/>
</dbReference>
<gene>
    <name evidence="5" type="ORF">H696_00732</name>
</gene>
<name>A0A058ZFQ5_FONAL</name>
<feature type="region of interest" description="Disordered" evidence="3">
    <location>
        <begin position="949"/>
        <end position="1106"/>
    </location>
</feature>
<feature type="region of interest" description="Disordered" evidence="3">
    <location>
        <begin position="53"/>
        <end position="96"/>
    </location>
</feature>
<dbReference type="RefSeq" id="XP_009492890.1">
    <property type="nucleotide sequence ID" value="XM_009494615.1"/>
</dbReference>
<dbReference type="EMBL" id="KB932201">
    <property type="protein sequence ID" value="KCV73189.1"/>
    <property type="molecule type" value="Genomic_DNA"/>
</dbReference>
<dbReference type="InterPro" id="IPR012978">
    <property type="entry name" value="HEAT_RRP12"/>
</dbReference>
<feature type="repeat" description="HEAT" evidence="2">
    <location>
        <begin position="252"/>
        <end position="289"/>
    </location>
</feature>
<evidence type="ECO:0000313" key="6">
    <source>
        <dbReference type="Proteomes" id="UP000030693"/>
    </source>
</evidence>
<accession>A0A058ZFQ5</accession>
<dbReference type="AlphaFoldDB" id="A0A058ZFQ5"/>
<dbReference type="InterPro" id="IPR052087">
    <property type="entry name" value="RRP12"/>
</dbReference>
<comment type="similarity">
    <text evidence="1">Belongs to the RRP12 family.</text>
</comment>
<feature type="region of interest" description="Disordered" evidence="3">
    <location>
        <begin position="1136"/>
        <end position="1160"/>
    </location>
</feature>
<feature type="domain" description="RRP12 HEAT" evidence="4">
    <location>
        <begin position="355"/>
        <end position="573"/>
    </location>
</feature>
<reference evidence="5" key="1">
    <citation type="submission" date="2013-04" db="EMBL/GenBank/DDBJ databases">
        <title>The Genome Sequence of Fonticula alba ATCC 38817.</title>
        <authorList>
            <consortium name="The Broad Institute Genomics Platform"/>
            <person name="Russ C."/>
            <person name="Cuomo C."/>
            <person name="Burger G."/>
            <person name="Gray M.W."/>
            <person name="Holland P.W.H."/>
            <person name="King N."/>
            <person name="Lang F.B.F."/>
            <person name="Roger A.J."/>
            <person name="Ruiz-Trillo I."/>
            <person name="Brown M."/>
            <person name="Walker B."/>
            <person name="Young S."/>
            <person name="Zeng Q."/>
            <person name="Gargeya S."/>
            <person name="Fitzgerald M."/>
            <person name="Haas B."/>
            <person name="Abouelleil A."/>
            <person name="Allen A.W."/>
            <person name="Alvarado L."/>
            <person name="Arachchi H.M."/>
            <person name="Berlin A.M."/>
            <person name="Chapman S.B."/>
            <person name="Gainer-Dewar J."/>
            <person name="Goldberg J."/>
            <person name="Griggs A."/>
            <person name="Gujja S."/>
            <person name="Hansen M."/>
            <person name="Howarth C."/>
            <person name="Imamovic A."/>
            <person name="Ireland A."/>
            <person name="Larimer J."/>
            <person name="McCowan C."/>
            <person name="Murphy C."/>
            <person name="Pearson M."/>
            <person name="Poon T.W."/>
            <person name="Priest M."/>
            <person name="Roberts A."/>
            <person name="Saif S."/>
            <person name="Shea T."/>
            <person name="Sisk P."/>
            <person name="Sykes S."/>
            <person name="Wortman J."/>
            <person name="Nusbaum C."/>
            <person name="Birren B."/>
        </authorList>
    </citation>
    <scope>NUCLEOTIDE SEQUENCE [LARGE SCALE GENOMIC DNA]</scope>
    <source>
        <strain evidence="5">ATCC 38817</strain>
    </source>
</reference>
<evidence type="ECO:0000259" key="4">
    <source>
        <dbReference type="Pfam" id="PF08161"/>
    </source>
</evidence>
<dbReference type="PANTHER" id="PTHR48287">
    <property type="entry name" value="ARM REPEAT SUPERFAMILY PROTEIN"/>
    <property type="match status" value="1"/>
</dbReference>
<dbReference type="InterPro" id="IPR021133">
    <property type="entry name" value="HEAT_type_2"/>
</dbReference>
<feature type="compositionally biased region" description="Polar residues" evidence="3">
    <location>
        <begin position="1055"/>
        <end position="1068"/>
    </location>
</feature>
<dbReference type="InterPro" id="IPR016024">
    <property type="entry name" value="ARM-type_fold"/>
</dbReference>
<evidence type="ECO:0000256" key="1">
    <source>
        <dbReference type="ARBA" id="ARBA00007690"/>
    </source>
</evidence>
<keyword evidence="6" id="KW-1185">Reference proteome</keyword>
<evidence type="ECO:0000256" key="3">
    <source>
        <dbReference type="SAM" id="MobiDB-lite"/>
    </source>
</evidence>
<feature type="compositionally biased region" description="Basic and acidic residues" evidence="3">
    <location>
        <begin position="1084"/>
        <end position="1104"/>
    </location>
</feature>
<sequence>MPPKPQTVRRRSAPAKPMALTKEALALHDRIQNEMFEEQKEQLALRKRLEARRRLSGQPDSDDEDLLPLGGNAMTTDDGAAAPSTGAAAPTDPADPFDVIRRQLHSTLPSHRNNVAILAAVEETIAAQGFDRTPTAYFGALVSLLAGQVAEADALPVRATGGRQRRGKAPLNSNDDESAIWNAIVLLLSLIISRVEASVLCARYADLAQLFSKALGHYVESSATTRALLECLARLLGAIEAPMWTLSTSTALVGQMVSLCMDQRPKVRRKAVDTLTALYAGLGPNAVASARPIFHKEVAALFATLHTEYTALAQQASIASAAQQDPLNNLTAGDDNMEDVEAGSNPAMALLSSKLMHLMRLLQDIFKHLGRSDDAFLMKPLLVLDEVYRGLEEDEQPHLQKEIEQTLQAGCLSFGPEMLLASLPLNIRRSEIESGKVSRPWLLYVIRNHIPQGSSMAYFVQNIVSLANDMKAEQEALIANGQPMVAVQFRSLFLQLWALFPGFSKLPSDLEHFRNIARDVGTLIQTEDDLLIDACHGLQALVSSGLGASEERAAHVRAVLGPFAKNYMPLLFNRIMGAASQFQDPLVGTIREYSRLTDPELLDSFVSRCIARLTSAESDDNTRDMMLTLSIAMSPSMNLESKARIFQALPTFLACEDAMLQKRAYRCLLTVSDNVGHMVISSAQASAVLGSLLTLESVSAGAKRDRLRCMLALLTRMDDPAFLAAVPSVMPEAILGCKEVNEKTRRTSYDLLTDVGKRMAQLGSTPLCLENPDASLNGFFKMTIAGLAANSPHMISATVYALSTLVFQFCDQMELSTLSVVIDTILLILKSKTKENVKAAIGFVKVMAVRVPAERLGAHLPGIVEGLLVWADEHSHHFKIRVREIIERLVRKFGYQIIGNLIPAEHQKLLDYIRKYRVRESVFGEGNTAEDNEETMAFDSSLSIGGRSARRLASTSTLGRKRGRGEEEDTLEGLEDLAIETDSEDEAVSVHTTRTARSMARSLKSTQSAKTTKTTATNKTSKSVAMSVSGKSVSGKSVSGKSVSGKSVSGKSMAATTRSSGALSTMSKSVRGKRAPQPTPLQRAMEDASKYKSKRGFGDVKIADQPDPYAYLPLNPMALSKRRGTKHNVEMQDALSVALKSNPRGAKARALQPERKRRRK</sequence>
<feature type="compositionally biased region" description="Low complexity" evidence="3">
    <location>
        <begin position="75"/>
        <end position="96"/>
    </location>
</feature>
<dbReference type="PANTHER" id="PTHR48287:SF1">
    <property type="entry name" value="ARM REPEAT SUPERFAMILY PROTEIN"/>
    <property type="match status" value="1"/>
</dbReference>
<dbReference type="OrthoDB" id="2192888at2759"/>
<protein>
    <recommendedName>
        <fullName evidence="4">RRP12 HEAT domain-containing protein</fullName>
    </recommendedName>
</protein>
<dbReference type="Proteomes" id="UP000030693">
    <property type="component" value="Unassembled WGS sequence"/>
</dbReference>
<dbReference type="GO" id="GO:0005634">
    <property type="term" value="C:nucleus"/>
    <property type="evidence" value="ECO:0007669"/>
    <property type="project" value="UniProtKB-SubCell"/>
</dbReference>
<dbReference type="GeneID" id="20525457"/>
<evidence type="ECO:0000256" key="2">
    <source>
        <dbReference type="PROSITE-ProRule" id="PRU00103"/>
    </source>
</evidence>
<organism evidence="5">
    <name type="scientific">Fonticula alba</name>
    <name type="common">Slime mold</name>
    <dbReference type="NCBI Taxonomy" id="691883"/>
    <lineage>
        <taxon>Eukaryota</taxon>
        <taxon>Rotosphaerida</taxon>
        <taxon>Fonticulaceae</taxon>
        <taxon>Fonticula</taxon>
    </lineage>
</organism>
<evidence type="ECO:0000313" key="5">
    <source>
        <dbReference type="EMBL" id="KCV73189.1"/>
    </source>
</evidence>
<dbReference type="SUPFAM" id="SSF48371">
    <property type="entry name" value="ARM repeat"/>
    <property type="match status" value="1"/>
</dbReference>